<dbReference type="Pfam" id="PF02771">
    <property type="entry name" value="Acyl-CoA_dh_N"/>
    <property type="match status" value="1"/>
</dbReference>
<dbReference type="GO" id="GO:0050660">
    <property type="term" value="F:flavin adenine dinucleotide binding"/>
    <property type="evidence" value="ECO:0007669"/>
    <property type="project" value="InterPro"/>
</dbReference>
<dbReference type="SUPFAM" id="SSF56645">
    <property type="entry name" value="Acyl-CoA dehydrogenase NM domain-like"/>
    <property type="match status" value="1"/>
</dbReference>
<keyword evidence="4 8" id="KW-0285">Flavoprotein</keyword>
<dbReference type="InterPro" id="IPR046373">
    <property type="entry name" value="Acyl-CoA_Oxase/DH_mid-dom_sf"/>
</dbReference>
<evidence type="ECO:0000256" key="8">
    <source>
        <dbReference type="RuleBase" id="RU362125"/>
    </source>
</evidence>
<dbReference type="Gene3D" id="1.20.140.10">
    <property type="entry name" value="Butyryl-CoA Dehydrogenase, subunit A, domain 3"/>
    <property type="match status" value="1"/>
</dbReference>
<dbReference type="InterPro" id="IPR037069">
    <property type="entry name" value="AcylCoA_DH/ox_N_sf"/>
</dbReference>
<evidence type="ECO:0000256" key="6">
    <source>
        <dbReference type="ARBA" id="ARBA00023002"/>
    </source>
</evidence>
<dbReference type="GO" id="GO:0003995">
    <property type="term" value="F:acyl-CoA dehydrogenase activity"/>
    <property type="evidence" value="ECO:0007669"/>
    <property type="project" value="TreeGrafter"/>
</dbReference>
<dbReference type="PANTHER" id="PTHR48083:SF13">
    <property type="entry name" value="ACYL-COA DEHYDROGENASE FAMILY MEMBER 11"/>
    <property type="match status" value="1"/>
</dbReference>
<protein>
    <submittedName>
        <fullName evidence="12">Acyl-CoA dehydrogenase domain-containing protein</fullName>
    </submittedName>
</protein>
<gene>
    <name evidence="12" type="ORF">RMCT_1025</name>
</gene>
<comment type="cofactor">
    <cofactor evidence="1 8">
        <name>FAD</name>
        <dbReference type="ChEBI" id="CHEBI:57692"/>
    </cofactor>
</comment>
<comment type="similarity">
    <text evidence="2 8">Belongs to the acyl-CoA dehydrogenase family.</text>
</comment>
<sequence length="437" mass="48573">MAWDFETDPEYQKVLDWADEFVRTEVEPLDLAFPHQQFVPLEGTRREAIEPLKQEVRRRGLWATHLGPELGGQGYGQLKLALLNEILGRSQWAPVVFGCQAPDTGNAEIIAHYGTEEQQKRYLQPLLDGELFSCYSMTEPHAGADPTLFKTTAVRDGAGPDADWVINGWKFFSSNATTASFLIVMAVTNPDVSAYQGMSMFLVPTDTPGVKIERSIGLYGDPPGTGSHALIHYDNVRVPADALLGGEGQAFAIAQTRLGGGRIHHAMRTIGLARKALDMMCERALSRQTQGSRLSDKQFVQGYIADSYAQLLQFRLMVLYTAWEIDKYNDYKKVRKDIAAVKATMPTVLHDIAWRAMQVHGALGVTDEMPFMGMITGAAVMGLADGPTEVHKATVAKQVLRDYRPSDDVWPSEWIPRKREAALAKYAEYLEHEVGNL</sequence>
<dbReference type="AlphaFoldDB" id="A0A100XCL5"/>
<evidence type="ECO:0000313" key="13">
    <source>
        <dbReference type="Proteomes" id="UP000069654"/>
    </source>
</evidence>
<comment type="catalytic activity">
    <reaction evidence="7">
        <text>a 2,3-saturated acyl-CoA + A = a 2,3-dehydroacyl-CoA + AH2</text>
        <dbReference type="Rhea" id="RHEA:48608"/>
        <dbReference type="ChEBI" id="CHEBI:13193"/>
        <dbReference type="ChEBI" id="CHEBI:17499"/>
        <dbReference type="ChEBI" id="CHEBI:60015"/>
        <dbReference type="ChEBI" id="CHEBI:65111"/>
    </reaction>
</comment>
<feature type="domain" description="Acyl-CoA dehydrogenase/oxidase N-terminal" evidence="11">
    <location>
        <begin position="9"/>
        <end position="130"/>
    </location>
</feature>
<name>A0A100XCL5_MYCTH</name>
<reference evidence="13" key="2">
    <citation type="submission" date="2016-02" db="EMBL/GenBank/DDBJ databases">
        <title>Draft genome sequence of five rapidly growing Mycobacterium species.</title>
        <authorList>
            <person name="Katahira K."/>
            <person name="Gotou Y."/>
            <person name="Iida K."/>
            <person name="Ogura Y."/>
            <person name="Hayashi T."/>
        </authorList>
    </citation>
    <scope>NUCLEOTIDE SEQUENCE [LARGE SCALE GENOMIC DNA]</scope>
    <source>
        <strain evidence="13">JCM6362</strain>
    </source>
</reference>
<dbReference type="FunFam" id="2.40.110.10:FF:000002">
    <property type="entry name" value="Acyl-CoA dehydrogenase fadE12"/>
    <property type="match status" value="1"/>
</dbReference>
<dbReference type="InterPro" id="IPR050741">
    <property type="entry name" value="Acyl-CoA_dehydrogenase"/>
</dbReference>
<dbReference type="Gene3D" id="2.40.110.10">
    <property type="entry name" value="Butyryl-CoA Dehydrogenase, subunit A, domain 2"/>
    <property type="match status" value="1"/>
</dbReference>
<dbReference type="InterPro" id="IPR006091">
    <property type="entry name" value="Acyl-CoA_Oxase/DH_mid-dom"/>
</dbReference>
<proteinExistence type="inferred from homology"/>
<evidence type="ECO:0000256" key="1">
    <source>
        <dbReference type="ARBA" id="ARBA00001974"/>
    </source>
</evidence>
<evidence type="ECO:0000259" key="10">
    <source>
        <dbReference type="Pfam" id="PF02770"/>
    </source>
</evidence>
<dbReference type="InterPro" id="IPR009075">
    <property type="entry name" value="AcylCo_DH/oxidase_C"/>
</dbReference>
<dbReference type="Gene3D" id="1.10.540.10">
    <property type="entry name" value="Acyl-CoA dehydrogenase/oxidase, N-terminal domain"/>
    <property type="match status" value="1"/>
</dbReference>
<evidence type="ECO:0000256" key="5">
    <source>
        <dbReference type="ARBA" id="ARBA00022827"/>
    </source>
</evidence>
<organism evidence="12 13">
    <name type="scientific">Mycolicibacterium thermoresistibile</name>
    <name type="common">Mycobacterium thermoresistibile</name>
    <dbReference type="NCBI Taxonomy" id="1797"/>
    <lineage>
        <taxon>Bacteria</taxon>
        <taxon>Bacillati</taxon>
        <taxon>Actinomycetota</taxon>
        <taxon>Actinomycetes</taxon>
        <taxon>Mycobacteriales</taxon>
        <taxon>Mycobacteriaceae</taxon>
        <taxon>Mycolicibacterium</taxon>
    </lineage>
</organism>
<keyword evidence="6 8" id="KW-0560">Oxidoreductase</keyword>
<dbReference type="InterPro" id="IPR009100">
    <property type="entry name" value="AcylCoA_DH/oxidase_NM_dom_sf"/>
</dbReference>
<evidence type="ECO:0000256" key="3">
    <source>
        <dbReference type="ARBA" id="ARBA00011738"/>
    </source>
</evidence>
<dbReference type="Proteomes" id="UP000069654">
    <property type="component" value="Unassembled WGS sequence"/>
</dbReference>
<comment type="caution">
    <text evidence="12">The sequence shown here is derived from an EMBL/GenBank/DDBJ whole genome shotgun (WGS) entry which is preliminary data.</text>
</comment>
<evidence type="ECO:0000259" key="9">
    <source>
        <dbReference type="Pfam" id="PF00441"/>
    </source>
</evidence>
<reference evidence="12 13" key="1">
    <citation type="journal article" date="2016" name="Genome Announc.">
        <title>Draft Genome Sequences of Five Rapidly Growing Mycobacterium Species, M. thermoresistibile, M. fortuitum subsp. acetamidolyticum, M. canariasense, M. brisbanense, and M. novocastrense.</title>
        <authorList>
            <person name="Katahira K."/>
            <person name="Ogura Y."/>
            <person name="Gotoh Y."/>
            <person name="Hayashi T."/>
        </authorList>
    </citation>
    <scope>NUCLEOTIDE SEQUENCE [LARGE SCALE GENOMIC DNA]</scope>
    <source>
        <strain evidence="12 13">JCM6362</strain>
    </source>
</reference>
<dbReference type="EMBL" id="BCTB01000004">
    <property type="protein sequence ID" value="GAT14054.1"/>
    <property type="molecule type" value="Genomic_DNA"/>
</dbReference>
<evidence type="ECO:0000256" key="4">
    <source>
        <dbReference type="ARBA" id="ARBA00022630"/>
    </source>
</evidence>
<dbReference type="PANTHER" id="PTHR48083">
    <property type="entry name" value="MEDIUM-CHAIN SPECIFIC ACYL-COA DEHYDROGENASE, MITOCHONDRIAL-RELATED"/>
    <property type="match status" value="1"/>
</dbReference>
<evidence type="ECO:0000256" key="2">
    <source>
        <dbReference type="ARBA" id="ARBA00009347"/>
    </source>
</evidence>
<dbReference type="SUPFAM" id="SSF47203">
    <property type="entry name" value="Acyl-CoA dehydrogenase C-terminal domain-like"/>
    <property type="match status" value="1"/>
</dbReference>
<dbReference type="RefSeq" id="WP_003927114.1">
    <property type="nucleotide sequence ID" value="NZ_BCTB01000004.1"/>
</dbReference>
<evidence type="ECO:0000256" key="7">
    <source>
        <dbReference type="ARBA" id="ARBA00052546"/>
    </source>
</evidence>
<dbReference type="STRING" id="1797.RMCT_1025"/>
<keyword evidence="5 8" id="KW-0274">FAD</keyword>
<dbReference type="OMA" id="DVWPSEW"/>
<evidence type="ECO:0000313" key="12">
    <source>
        <dbReference type="EMBL" id="GAT14054.1"/>
    </source>
</evidence>
<comment type="subunit">
    <text evidence="3">Homodimer.</text>
</comment>
<feature type="domain" description="Acyl-CoA dehydrogenase/oxidase C-terminal" evidence="9">
    <location>
        <begin position="251"/>
        <end position="400"/>
    </location>
</feature>
<dbReference type="InterPro" id="IPR013786">
    <property type="entry name" value="AcylCoA_DH/ox_N"/>
</dbReference>
<dbReference type="Pfam" id="PF00441">
    <property type="entry name" value="Acyl-CoA_dh_1"/>
    <property type="match status" value="1"/>
</dbReference>
<feature type="domain" description="Acyl-CoA oxidase/dehydrogenase middle" evidence="10">
    <location>
        <begin position="134"/>
        <end position="215"/>
    </location>
</feature>
<evidence type="ECO:0000259" key="11">
    <source>
        <dbReference type="Pfam" id="PF02771"/>
    </source>
</evidence>
<accession>A0A100XCL5</accession>
<dbReference type="Pfam" id="PF02770">
    <property type="entry name" value="Acyl-CoA_dh_M"/>
    <property type="match status" value="1"/>
</dbReference>
<dbReference type="GO" id="GO:0005737">
    <property type="term" value="C:cytoplasm"/>
    <property type="evidence" value="ECO:0007669"/>
    <property type="project" value="TreeGrafter"/>
</dbReference>
<dbReference type="InterPro" id="IPR036250">
    <property type="entry name" value="AcylCo_DH-like_C"/>
</dbReference>
<dbReference type="OrthoDB" id="8876745at2"/>
<dbReference type="GO" id="GO:0033539">
    <property type="term" value="P:fatty acid beta-oxidation using acyl-CoA dehydrogenase"/>
    <property type="evidence" value="ECO:0007669"/>
    <property type="project" value="TreeGrafter"/>
</dbReference>